<dbReference type="InterPro" id="IPR036388">
    <property type="entry name" value="WH-like_DNA-bd_sf"/>
</dbReference>
<keyword evidence="3" id="KW-0804">Transcription</keyword>
<gene>
    <name evidence="6" type="ORF">P8A18_19600</name>
</gene>
<evidence type="ECO:0000313" key="6">
    <source>
        <dbReference type="EMBL" id="WLQ35489.1"/>
    </source>
</evidence>
<dbReference type="CDD" id="cd06170">
    <property type="entry name" value="LuxR_C_like"/>
    <property type="match status" value="1"/>
</dbReference>
<evidence type="ECO:0000256" key="3">
    <source>
        <dbReference type="ARBA" id="ARBA00023163"/>
    </source>
</evidence>
<accession>A0ABY9HMX9</accession>
<dbReference type="PANTHER" id="PTHR44688:SF16">
    <property type="entry name" value="DNA-BINDING TRANSCRIPTIONAL ACTIVATOR DEVR_DOSR"/>
    <property type="match status" value="1"/>
</dbReference>
<feature type="domain" description="HTH luxR-type" evidence="5">
    <location>
        <begin position="98"/>
        <end position="163"/>
    </location>
</feature>
<dbReference type="Proteomes" id="UP001239522">
    <property type="component" value="Chromosome"/>
</dbReference>
<dbReference type="RefSeq" id="WP_306056197.1">
    <property type="nucleotide sequence ID" value="NZ_CP120997.1"/>
</dbReference>
<dbReference type="SMART" id="SM00421">
    <property type="entry name" value="HTH_LUXR"/>
    <property type="match status" value="1"/>
</dbReference>
<organism evidence="6 7">
    <name type="scientific">Streptomyces castrisilvae</name>
    <dbReference type="NCBI Taxonomy" id="3033811"/>
    <lineage>
        <taxon>Bacteria</taxon>
        <taxon>Bacillati</taxon>
        <taxon>Actinomycetota</taxon>
        <taxon>Actinomycetes</taxon>
        <taxon>Kitasatosporales</taxon>
        <taxon>Streptomycetaceae</taxon>
        <taxon>Streptomyces</taxon>
    </lineage>
</organism>
<dbReference type="InterPro" id="IPR016032">
    <property type="entry name" value="Sig_transdc_resp-reg_C-effctor"/>
</dbReference>
<sequence length="172" mass="17794">MERTLADIPAMHVSVLEAAGTGDGTGPDAAQTYDVLVTDHVPAEGTPPGARTLLMSPTHVVAPGVDECLPDQLTPEAFVRAVLGAAGRVRPSGDPQPPPPGPGPLSPRERQVLDLIAGGFTHAQTARRLGISRHTVDTHVKRIRSKWGVGNKADMVRLAMAPAVGAAAVQGC</sequence>
<dbReference type="PANTHER" id="PTHR44688">
    <property type="entry name" value="DNA-BINDING TRANSCRIPTIONAL ACTIVATOR DEVR_DOSR"/>
    <property type="match status" value="1"/>
</dbReference>
<evidence type="ECO:0000259" key="5">
    <source>
        <dbReference type="PROSITE" id="PS50043"/>
    </source>
</evidence>
<feature type="region of interest" description="Disordered" evidence="4">
    <location>
        <begin position="88"/>
        <end position="108"/>
    </location>
</feature>
<dbReference type="PRINTS" id="PR00038">
    <property type="entry name" value="HTHLUXR"/>
</dbReference>
<reference evidence="6 7" key="1">
    <citation type="submission" date="2023-03" db="EMBL/GenBank/DDBJ databases">
        <title>Isolation and description of six Streptomyces strains from soil environments, able to metabolize different microbial glucans.</title>
        <authorList>
            <person name="Widen T."/>
            <person name="Larsbrink J."/>
        </authorList>
    </citation>
    <scope>NUCLEOTIDE SEQUENCE [LARGE SCALE GENOMIC DNA]</scope>
    <source>
        <strain evidence="6 7">Mut1</strain>
    </source>
</reference>
<dbReference type="EMBL" id="CP120997">
    <property type="protein sequence ID" value="WLQ35489.1"/>
    <property type="molecule type" value="Genomic_DNA"/>
</dbReference>
<evidence type="ECO:0000256" key="2">
    <source>
        <dbReference type="ARBA" id="ARBA00023125"/>
    </source>
</evidence>
<dbReference type="InterPro" id="IPR000792">
    <property type="entry name" value="Tscrpt_reg_LuxR_C"/>
</dbReference>
<dbReference type="Pfam" id="PF00196">
    <property type="entry name" value="GerE"/>
    <property type="match status" value="1"/>
</dbReference>
<keyword evidence="7" id="KW-1185">Reference proteome</keyword>
<dbReference type="Gene3D" id="1.10.10.10">
    <property type="entry name" value="Winged helix-like DNA-binding domain superfamily/Winged helix DNA-binding domain"/>
    <property type="match status" value="1"/>
</dbReference>
<keyword evidence="1" id="KW-0805">Transcription regulation</keyword>
<dbReference type="PROSITE" id="PS50043">
    <property type="entry name" value="HTH_LUXR_2"/>
    <property type="match status" value="1"/>
</dbReference>
<evidence type="ECO:0000256" key="4">
    <source>
        <dbReference type="SAM" id="MobiDB-lite"/>
    </source>
</evidence>
<protein>
    <submittedName>
        <fullName evidence="6">Helix-turn-helix transcriptional regulator</fullName>
    </submittedName>
</protein>
<feature type="compositionally biased region" description="Pro residues" evidence="4">
    <location>
        <begin position="94"/>
        <end position="105"/>
    </location>
</feature>
<dbReference type="SUPFAM" id="SSF46894">
    <property type="entry name" value="C-terminal effector domain of the bipartite response regulators"/>
    <property type="match status" value="1"/>
</dbReference>
<proteinExistence type="predicted"/>
<keyword evidence="2" id="KW-0238">DNA-binding</keyword>
<evidence type="ECO:0000256" key="1">
    <source>
        <dbReference type="ARBA" id="ARBA00023015"/>
    </source>
</evidence>
<name>A0ABY9HMX9_9ACTN</name>
<evidence type="ECO:0000313" key="7">
    <source>
        <dbReference type="Proteomes" id="UP001239522"/>
    </source>
</evidence>